<keyword evidence="6 8" id="KW-0539">Nucleus</keyword>
<name>R4XH66_TAPDE</name>
<evidence type="ECO:0000256" key="6">
    <source>
        <dbReference type="ARBA" id="ARBA00023242"/>
    </source>
</evidence>
<evidence type="ECO:0000256" key="7">
    <source>
        <dbReference type="ARBA" id="ARBA00031257"/>
    </source>
</evidence>
<dbReference type="VEuPathDB" id="FungiDB:TAPDE_000289"/>
<evidence type="ECO:0000313" key="10">
    <source>
        <dbReference type="EMBL" id="CCG85132.1"/>
    </source>
</evidence>
<dbReference type="AlphaFoldDB" id="R4XH66"/>
<dbReference type="STRING" id="1097556.R4XH66"/>
<dbReference type="GO" id="GO:0016592">
    <property type="term" value="C:mediator complex"/>
    <property type="evidence" value="ECO:0007669"/>
    <property type="project" value="InterPro"/>
</dbReference>
<evidence type="ECO:0000256" key="2">
    <source>
        <dbReference type="ARBA" id="ARBA00009626"/>
    </source>
</evidence>
<protein>
    <recommendedName>
        <fullName evidence="3 8">Mediator of RNA polymerase II transcription subunit 4</fullName>
    </recommendedName>
    <alternativeName>
        <fullName evidence="7 8">Mediator complex subunit 4</fullName>
    </alternativeName>
</protein>
<comment type="similarity">
    <text evidence="2 8">Belongs to the Mediator complex subunit 4 family.</text>
</comment>
<evidence type="ECO:0000256" key="3">
    <source>
        <dbReference type="ARBA" id="ARBA00020629"/>
    </source>
</evidence>
<keyword evidence="4 8" id="KW-0805">Transcription regulation</keyword>
<evidence type="ECO:0000256" key="9">
    <source>
        <dbReference type="SAM" id="MobiDB-lite"/>
    </source>
</evidence>
<organism evidence="10 11">
    <name type="scientific">Taphrina deformans (strain PYCC 5710 / ATCC 11124 / CBS 356.35 / IMI 108563 / JCM 9778 / NBRC 8474)</name>
    <name type="common">Peach leaf curl fungus</name>
    <name type="synonym">Lalaria deformans</name>
    <dbReference type="NCBI Taxonomy" id="1097556"/>
    <lineage>
        <taxon>Eukaryota</taxon>
        <taxon>Fungi</taxon>
        <taxon>Dikarya</taxon>
        <taxon>Ascomycota</taxon>
        <taxon>Taphrinomycotina</taxon>
        <taxon>Taphrinomycetes</taxon>
        <taxon>Taphrinales</taxon>
        <taxon>Taphrinaceae</taxon>
        <taxon>Taphrina</taxon>
    </lineage>
</organism>
<feature type="compositionally biased region" description="Low complexity" evidence="9">
    <location>
        <begin position="216"/>
        <end position="229"/>
    </location>
</feature>
<comment type="caution">
    <text evidence="10">The sequence shown here is derived from an EMBL/GenBank/DDBJ whole genome shotgun (WGS) entry which is preliminary data.</text>
</comment>
<keyword evidence="5 8" id="KW-0804">Transcription</keyword>
<dbReference type="GO" id="GO:0003712">
    <property type="term" value="F:transcription coregulator activity"/>
    <property type="evidence" value="ECO:0007669"/>
    <property type="project" value="InterPro"/>
</dbReference>
<feature type="region of interest" description="Disordered" evidence="9">
    <location>
        <begin position="175"/>
        <end position="238"/>
    </location>
</feature>
<dbReference type="PANTHER" id="PTHR13208">
    <property type="entry name" value="MEDIATOR OF RNA POLYMERASE II TRANSCRIPTION SUBUNIT 4"/>
    <property type="match status" value="1"/>
</dbReference>
<dbReference type="GO" id="GO:0006357">
    <property type="term" value="P:regulation of transcription by RNA polymerase II"/>
    <property type="evidence" value="ECO:0007669"/>
    <property type="project" value="InterPro"/>
</dbReference>
<dbReference type="EMBL" id="CAHR02000006">
    <property type="protein sequence ID" value="CCG85132.1"/>
    <property type="molecule type" value="Genomic_DNA"/>
</dbReference>
<dbReference type="GO" id="GO:0070847">
    <property type="term" value="C:core mediator complex"/>
    <property type="evidence" value="ECO:0007669"/>
    <property type="project" value="TreeGrafter"/>
</dbReference>
<evidence type="ECO:0000256" key="1">
    <source>
        <dbReference type="ARBA" id="ARBA00004123"/>
    </source>
</evidence>
<sequence>MASTTTTQLALQSTLDGYETAIDRLFQVLASAAPSADNNHQPLLDAAIDEVIRQDDSLTPALDEVYQHQQNSKLIAELQETSAALDTRLNEIMSTMTRAHKDLMASIKKTSQEVPLQHDAVEYKMLIKYAERIARFTRTVKSVDQSTTTQNLPWPTEDMMRRGVLATGSINMLKAGDRKTRKNEPDQRQIDDLLNDPTAQVTYKDERDEDGDEQGRGPAAPTDAAALDLDLFDPDEDD</sequence>
<evidence type="ECO:0000256" key="5">
    <source>
        <dbReference type="ARBA" id="ARBA00023163"/>
    </source>
</evidence>
<comment type="subcellular location">
    <subcellularLocation>
        <location evidence="1 8">Nucleus</location>
    </subcellularLocation>
</comment>
<proteinExistence type="inferred from homology"/>
<evidence type="ECO:0000313" key="11">
    <source>
        <dbReference type="Proteomes" id="UP000013776"/>
    </source>
</evidence>
<keyword evidence="11" id="KW-1185">Reference proteome</keyword>
<reference evidence="10 11" key="1">
    <citation type="journal article" date="2013" name="MBio">
        <title>Genome sequencing of the plant pathogen Taphrina deformans, the causal agent of peach leaf curl.</title>
        <authorList>
            <person name="Cisse O.H."/>
            <person name="Almeida J.M.G.C.F."/>
            <person name="Fonseca A."/>
            <person name="Kumar A.A."/>
            <person name="Salojaervi J."/>
            <person name="Overmyer K."/>
            <person name="Hauser P.M."/>
            <person name="Pagni M."/>
        </authorList>
    </citation>
    <scope>NUCLEOTIDE SEQUENCE [LARGE SCALE GENOMIC DNA]</scope>
    <source>
        <strain evidence="11">PYCC 5710 / ATCC 11124 / CBS 356.35 / IMI 108563 / JCM 9778 / NBRC 8474</strain>
    </source>
</reference>
<dbReference type="OrthoDB" id="1929813at2759"/>
<accession>R4XH66</accession>
<gene>
    <name evidence="8" type="primary">MED4</name>
    <name evidence="10" type="ORF">TAPDE_000289</name>
</gene>
<evidence type="ECO:0000256" key="8">
    <source>
        <dbReference type="RuleBase" id="RU364141"/>
    </source>
</evidence>
<dbReference type="Pfam" id="PF10018">
    <property type="entry name" value="Med4"/>
    <property type="match status" value="1"/>
</dbReference>
<evidence type="ECO:0000256" key="4">
    <source>
        <dbReference type="ARBA" id="ARBA00023015"/>
    </source>
</evidence>
<keyword evidence="8" id="KW-0010">Activator</keyword>
<feature type="compositionally biased region" description="Basic and acidic residues" evidence="9">
    <location>
        <begin position="175"/>
        <end position="191"/>
    </location>
</feature>
<comment type="subunit">
    <text evidence="8">Component of the Mediator complex.</text>
</comment>
<dbReference type="InterPro" id="IPR019258">
    <property type="entry name" value="Mediator_Med4"/>
</dbReference>
<dbReference type="PANTHER" id="PTHR13208:SF2">
    <property type="entry name" value="MEDIATOR OF RNA POLYMERASE II TRANSCRIPTION SUBUNIT 4"/>
    <property type="match status" value="1"/>
</dbReference>
<comment type="function">
    <text evidence="8">Component of the Mediator complex, a coactivator involved in the regulated transcription of nearly all RNA polymerase II-dependent genes. Mediator functions as a bridge to convey information from gene-specific regulatory proteins to the basal RNA polymerase II transcription machinery. Mediator is recruited to promoters by direct interactions with regulatory proteins and serves as a scaffold for the assembly of a functional preinitiation complex with RNA polymerase II and the general transcription factors.</text>
</comment>
<dbReference type="Proteomes" id="UP000013776">
    <property type="component" value="Unassembled WGS sequence"/>
</dbReference>